<dbReference type="EC" id="1.-.-.-" evidence="7"/>
<dbReference type="AlphaFoldDB" id="A0A931B5S2"/>
<proteinExistence type="inferred from homology"/>
<dbReference type="NCBIfam" id="TIGR03970">
    <property type="entry name" value="Rv0697"/>
    <property type="match status" value="1"/>
</dbReference>
<evidence type="ECO:0000256" key="1">
    <source>
        <dbReference type="ARBA" id="ARBA00001974"/>
    </source>
</evidence>
<sequence length="502" mass="54464">MIYDHIVVGAGSSGAVLASKLSENPDCTVLLLEAGPFWGEVAQTPEDITNALTVSVEDHDWGYTAEAVPGRSLTYARGKVAGGCSSVNGAIALRGIPADYDEWAGLGNDEWSWDQVLPYFVKQENDQDFQGPLHGQNGPTPIVRWKRDELVPFQAAYLEACLDQGFGYVPDHNDPQASGVGPIPMNRDGNLRVSTSVAYLSVAQHRPNLTIRALTQVNRVLFEGTRATGVEIVSDGRTETVQARHVTLSAGALNSPAILLRSGVGPKEQLRGLGIDVVLDQPNVGENLIEHQQITVGLLPKEGVTDPNDPDVQVLARYTAPGTDQFNNMQLYFVSRYAPATHRPISVMSVLQKPLCRGRVSLRSADPTVQPDIFLNSYGEEADRKIALDGVRLSWEIANSKQIQDLSTGLSENLTQRQVDSDAALLDYVRENSATLWHPVGTARMGSAEDQGAVVDQRLRVHGVENLSVVDASVMPTHVSGNPNLTCYVIGERAAEWFLRSA</sequence>
<protein>
    <submittedName>
        <fullName evidence="7">Mycofactocin system GMC family oxidoreductase MftG</fullName>
        <ecNumber evidence="7">1.-.-.-</ecNumber>
    </submittedName>
</protein>
<keyword evidence="8" id="KW-1185">Reference proteome</keyword>
<evidence type="ECO:0000259" key="6">
    <source>
        <dbReference type="PROSITE" id="PS00624"/>
    </source>
</evidence>
<dbReference type="GO" id="GO:0050660">
    <property type="term" value="F:flavin adenine dinucleotide binding"/>
    <property type="evidence" value="ECO:0007669"/>
    <property type="project" value="InterPro"/>
</dbReference>
<comment type="cofactor">
    <cofactor evidence="1 5">
        <name>FAD</name>
        <dbReference type="ChEBI" id="CHEBI:57692"/>
    </cofactor>
</comment>
<dbReference type="Pfam" id="PF05199">
    <property type="entry name" value="GMC_oxred_C"/>
    <property type="match status" value="1"/>
</dbReference>
<dbReference type="PANTHER" id="PTHR11552">
    <property type="entry name" value="GLUCOSE-METHANOL-CHOLINE GMC OXIDOREDUCTASE"/>
    <property type="match status" value="1"/>
</dbReference>
<dbReference type="Gene3D" id="3.50.50.60">
    <property type="entry name" value="FAD/NAD(P)-binding domain"/>
    <property type="match status" value="1"/>
</dbReference>
<dbReference type="InterPro" id="IPR000172">
    <property type="entry name" value="GMC_OxRdtase_N"/>
</dbReference>
<name>A0A931B5S2_9ACTN</name>
<dbReference type="Proteomes" id="UP000657385">
    <property type="component" value="Unassembled WGS sequence"/>
</dbReference>
<keyword evidence="7" id="KW-0560">Oxidoreductase</keyword>
<comment type="similarity">
    <text evidence="2">Belongs to the GMC oxidoreductase family.</text>
</comment>
<feature type="domain" description="Glucose-methanol-choline oxidoreductase N-terminal" evidence="6">
    <location>
        <begin position="251"/>
        <end position="265"/>
    </location>
</feature>
<keyword evidence="3" id="KW-0285">Flavoprotein</keyword>
<dbReference type="InterPro" id="IPR023978">
    <property type="entry name" value="GMC_oxidoreductase_bact"/>
</dbReference>
<dbReference type="InterPro" id="IPR007867">
    <property type="entry name" value="GMC_OxRtase_C"/>
</dbReference>
<dbReference type="PIRSF" id="PIRSF000137">
    <property type="entry name" value="Alcohol_oxidase"/>
    <property type="match status" value="1"/>
</dbReference>
<keyword evidence="4 5" id="KW-0274">FAD</keyword>
<evidence type="ECO:0000256" key="3">
    <source>
        <dbReference type="ARBA" id="ARBA00022630"/>
    </source>
</evidence>
<dbReference type="EMBL" id="JADPRT010000009">
    <property type="protein sequence ID" value="MBF9070768.1"/>
    <property type="molecule type" value="Genomic_DNA"/>
</dbReference>
<dbReference type="InterPro" id="IPR036188">
    <property type="entry name" value="FAD/NAD-bd_sf"/>
</dbReference>
<feature type="binding site" evidence="5">
    <location>
        <position position="217"/>
    </location>
    <ligand>
        <name>FAD</name>
        <dbReference type="ChEBI" id="CHEBI:57692"/>
    </ligand>
</feature>
<dbReference type="SUPFAM" id="SSF51905">
    <property type="entry name" value="FAD/NAD(P)-binding domain"/>
    <property type="match status" value="1"/>
</dbReference>
<dbReference type="PANTHER" id="PTHR11552:SF147">
    <property type="entry name" value="CHOLINE DEHYDROGENASE, MITOCHONDRIAL"/>
    <property type="match status" value="1"/>
</dbReference>
<dbReference type="Gene3D" id="3.30.410.40">
    <property type="match status" value="1"/>
</dbReference>
<evidence type="ECO:0000256" key="2">
    <source>
        <dbReference type="ARBA" id="ARBA00010790"/>
    </source>
</evidence>
<dbReference type="PROSITE" id="PS00624">
    <property type="entry name" value="GMC_OXRED_2"/>
    <property type="match status" value="1"/>
</dbReference>
<evidence type="ECO:0000313" key="7">
    <source>
        <dbReference type="EMBL" id="MBF9070768.1"/>
    </source>
</evidence>
<evidence type="ECO:0000256" key="5">
    <source>
        <dbReference type="PIRSR" id="PIRSR000137-2"/>
    </source>
</evidence>
<feature type="binding site" evidence="5">
    <location>
        <begin position="437"/>
        <end position="438"/>
    </location>
    <ligand>
        <name>FAD</name>
        <dbReference type="ChEBI" id="CHEBI:57692"/>
    </ligand>
</feature>
<dbReference type="RefSeq" id="WP_196195927.1">
    <property type="nucleotide sequence ID" value="NZ_JADPRT010000009.1"/>
</dbReference>
<gene>
    <name evidence="7" type="primary">mftG</name>
    <name evidence="7" type="ORF">I2501_22380</name>
</gene>
<comment type="caution">
    <text evidence="7">The sequence shown here is derived from an EMBL/GenBank/DDBJ whole genome shotgun (WGS) entry which is preliminary data.</text>
</comment>
<dbReference type="SUPFAM" id="SSF54373">
    <property type="entry name" value="FAD-linked reductases, C-terminal domain"/>
    <property type="match status" value="1"/>
</dbReference>
<dbReference type="Pfam" id="PF00732">
    <property type="entry name" value="GMC_oxred_N"/>
    <property type="match status" value="1"/>
</dbReference>
<reference evidence="7" key="1">
    <citation type="submission" date="2020-11" db="EMBL/GenBank/DDBJ databases">
        <title>Isolation and identification of active actinomycetes.</title>
        <authorList>
            <person name="Yu B."/>
        </authorList>
    </citation>
    <scope>NUCLEOTIDE SEQUENCE</scope>
    <source>
        <strain evidence="7">NEAU-YB345</strain>
    </source>
</reference>
<feature type="binding site" evidence="5">
    <location>
        <position position="80"/>
    </location>
    <ligand>
        <name>FAD</name>
        <dbReference type="ChEBI" id="CHEBI:57692"/>
    </ligand>
</feature>
<evidence type="ECO:0000313" key="8">
    <source>
        <dbReference type="Proteomes" id="UP000657385"/>
    </source>
</evidence>
<accession>A0A931B5S2</accession>
<evidence type="ECO:0000256" key="4">
    <source>
        <dbReference type="ARBA" id="ARBA00022827"/>
    </source>
</evidence>
<dbReference type="InterPro" id="IPR012132">
    <property type="entry name" value="GMC_OxRdtase"/>
</dbReference>
<dbReference type="GO" id="GO:0016614">
    <property type="term" value="F:oxidoreductase activity, acting on CH-OH group of donors"/>
    <property type="evidence" value="ECO:0007669"/>
    <property type="project" value="InterPro"/>
</dbReference>
<organism evidence="7 8">
    <name type="scientific">Streptacidiphilus fuscans</name>
    <dbReference type="NCBI Taxonomy" id="2789292"/>
    <lineage>
        <taxon>Bacteria</taxon>
        <taxon>Bacillati</taxon>
        <taxon>Actinomycetota</taxon>
        <taxon>Actinomycetes</taxon>
        <taxon>Kitasatosporales</taxon>
        <taxon>Streptomycetaceae</taxon>
        <taxon>Streptacidiphilus</taxon>
    </lineage>
</organism>